<accession>A0A502FJE1</accession>
<dbReference type="AlphaFoldDB" id="A0A502FJE1"/>
<feature type="region of interest" description="Disordered" evidence="1">
    <location>
        <begin position="80"/>
        <end position="101"/>
    </location>
</feature>
<dbReference type="EMBL" id="RCZP01000028">
    <property type="protein sequence ID" value="TPG49499.1"/>
    <property type="molecule type" value="Genomic_DNA"/>
</dbReference>
<protein>
    <submittedName>
        <fullName evidence="2">Uncharacterized protein</fullName>
    </submittedName>
</protein>
<comment type="caution">
    <text evidence="2">The sequence shown here is derived from an EMBL/GenBank/DDBJ whole genome shotgun (WGS) entry which is preliminary data.</text>
</comment>
<keyword evidence="3" id="KW-1185">Reference proteome</keyword>
<evidence type="ECO:0000313" key="3">
    <source>
        <dbReference type="Proteomes" id="UP000317078"/>
    </source>
</evidence>
<feature type="non-terminal residue" evidence="2">
    <location>
        <position position="1"/>
    </location>
</feature>
<feature type="compositionally biased region" description="Pro residues" evidence="1">
    <location>
        <begin position="36"/>
        <end position="53"/>
    </location>
</feature>
<evidence type="ECO:0000256" key="1">
    <source>
        <dbReference type="SAM" id="MobiDB-lite"/>
    </source>
</evidence>
<sequence>KPGAEETPPAKPRAKRAPRAAARPAPAEPRARPGRSPRPPAPPSGPPTTPPLSEPAAGETPLRIPFGNKEAALRLGARYRAGGWYAPPGTELEGFRERGWL</sequence>
<dbReference type="RefSeq" id="WP_206667630.1">
    <property type="nucleotide sequence ID" value="NZ_RCZP01000028.1"/>
</dbReference>
<gene>
    <name evidence="2" type="ORF">EAH89_21025</name>
</gene>
<proteinExistence type="predicted"/>
<name>A0A502FJE1_9PROT</name>
<feature type="region of interest" description="Disordered" evidence="1">
    <location>
        <begin position="1"/>
        <end position="65"/>
    </location>
</feature>
<organism evidence="2 3">
    <name type="scientific">Muricoccus nepalensis</name>
    <dbReference type="NCBI Taxonomy" id="1854500"/>
    <lineage>
        <taxon>Bacteria</taxon>
        <taxon>Pseudomonadati</taxon>
        <taxon>Pseudomonadota</taxon>
        <taxon>Alphaproteobacteria</taxon>
        <taxon>Acetobacterales</taxon>
        <taxon>Roseomonadaceae</taxon>
        <taxon>Muricoccus</taxon>
    </lineage>
</organism>
<dbReference type="Proteomes" id="UP000317078">
    <property type="component" value="Unassembled WGS sequence"/>
</dbReference>
<reference evidence="2 3" key="1">
    <citation type="journal article" date="2019" name="Environ. Microbiol.">
        <title>Species interactions and distinct microbial communities in high Arctic permafrost affected cryosols are associated with the CH4 and CO2 gas fluxes.</title>
        <authorList>
            <person name="Altshuler I."/>
            <person name="Hamel J."/>
            <person name="Turney S."/>
            <person name="Magnuson E."/>
            <person name="Levesque R."/>
            <person name="Greer C."/>
            <person name="Whyte L.G."/>
        </authorList>
    </citation>
    <scope>NUCLEOTIDE SEQUENCE [LARGE SCALE GENOMIC DNA]</scope>
    <source>
        <strain evidence="2 3">S9.3B</strain>
    </source>
</reference>
<evidence type="ECO:0000313" key="2">
    <source>
        <dbReference type="EMBL" id="TPG49499.1"/>
    </source>
</evidence>